<dbReference type="InterPro" id="IPR029052">
    <property type="entry name" value="Metallo-depent_PP-like"/>
</dbReference>
<dbReference type="RefSeq" id="WP_229709581.1">
    <property type="nucleotide sequence ID" value="NZ_BMLR01000013.1"/>
</dbReference>
<evidence type="ECO:0000313" key="2">
    <source>
        <dbReference type="EMBL" id="SHM30884.1"/>
    </source>
</evidence>
<dbReference type="GO" id="GO:0110154">
    <property type="term" value="P:RNA decapping"/>
    <property type="evidence" value="ECO:0007669"/>
    <property type="project" value="TreeGrafter"/>
</dbReference>
<dbReference type="PANTHER" id="PTHR42850">
    <property type="entry name" value="METALLOPHOSPHOESTERASE"/>
    <property type="match status" value="1"/>
</dbReference>
<dbReference type="GO" id="GO:0005737">
    <property type="term" value="C:cytoplasm"/>
    <property type="evidence" value="ECO:0007669"/>
    <property type="project" value="TreeGrafter"/>
</dbReference>
<dbReference type="EMBL" id="FRBR01000013">
    <property type="protein sequence ID" value="SHM30884.1"/>
    <property type="molecule type" value="Genomic_DNA"/>
</dbReference>
<accession>A0A1M7HQW5</accession>
<protein>
    <submittedName>
        <fullName evidence="2">Serine/threonine protein phosphatase 1</fullName>
    </submittedName>
</protein>
<dbReference type="AlphaFoldDB" id="A0A1M7HQW5"/>
<sequence length="250" mass="27711">MAMIQDFITRLGKRRFRFSAPIDPDHSFVAIGDIHGHDDLLEALLDKLEAEAPGLPVVCLGDYVDRGPDSAKVLRRLADLEQGRGPGDVVCLMGNHEAMMIDFLHLPNSKWPLWSRNGGRETLRSFGIDPDDGSNPDQLSAALRDRAGEELLDWIAHRPLIWRNGNIVASHAGGDPTQPIQAHRGHGLLWGHPKLFSTPRKDDLWVVHGHFIRTAPEFRDGRIGIDTGAFQTGRLTAAIIEPGHVRFLST</sequence>
<dbReference type="Pfam" id="PF00149">
    <property type="entry name" value="Metallophos"/>
    <property type="match status" value="1"/>
</dbReference>
<evidence type="ECO:0000313" key="3">
    <source>
        <dbReference type="Proteomes" id="UP000183974"/>
    </source>
</evidence>
<dbReference type="STRING" id="337701.SAMN05444398_11365"/>
<feature type="domain" description="Calcineurin-like phosphoesterase" evidence="1">
    <location>
        <begin position="27"/>
        <end position="210"/>
    </location>
</feature>
<gene>
    <name evidence="2" type="ORF">SAMN05444398_11365</name>
</gene>
<dbReference type="InterPro" id="IPR050126">
    <property type="entry name" value="Ap4A_hydrolase"/>
</dbReference>
<dbReference type="Proteomes" id="UP000183974">
    <property type="component" value="Unassembled WGS sequence"/>
</dbReference>
<evidence type="ECO:0000259" key="1">
    <source>
        <dbReference type="Pfam" id="PF00149"/>
    </source>
</evidence>
<dbReference type="SUPFAM" id="SSF56300">
    <property type="entry name" value="Metallo-dependent phosphatases"/>
    <property type="match status" value="1"/>
</dbReference>
<dbReference type="Gene3D" id="3.60.21.10">
    <property type="match status" value="1"/>
</dbReference>
<organism evidence="2 3">
    <name type="scientific">Roseovarius pacificus</name>
    <dbReference type="NCBI Taxonomy" id="337701"/>
    <lineage>
        <taxon>Bacteria</taxon>
        <taxon>Pseudomonadati</taxon>
        <taxon>Pseudomonadota</taxon>
        <taxon>Alphaproteobacteria</taxon>
        <taxon>Rhodobacterales</taxon>
        <taxon>Roseobacteraceae</taxon>
        <taxon>Roseovarius</taxon>
    </lineage>
</organism>
<name>A0A1M7HQW5_9RHOB</name>
<proteinExistence type="predicted"/>
<dbReference type="PANTHER" id="PTHR42850:SF4">
    <property type="entry name" value="ZINC-DEPENDENT ENDOPOLYPHOSPHATASE"/>
    <property type="match status" value="1"/>
</dbReference>
<dbReference type="GO" id="GO:0016791">
    <property type="term" value="F:phosphatase activity"/>
    <property type="evidence" value="ECO:0007669"/>
    <property type="project" value="TreeGrafter"/>
</dbReference>
<reference evidence="2 3" key="1">
    <citation type="submission" date="2016-11" db="EMBL/GenBank/DDBJ databases">
        <authorList>
            <person name="Jaros S."/>
            <person name="Januszkiewicz K."/>
            <person name="Wedrychowicz H."/>
        </authorList>
    </citation>
    <scope>NUCLEOTIDE SEQUENCE [LARGE SCALE GENOMIC DNA]</scope>
    <source>
        <strain evidence="2 3">DSM 29589</strain>
    </source>
</reference>
<dbReference type="InterPro" id="IPR004843">
    <property type="entry name" value="Calcineurin-like_PHP"/>
</dbReference>
<keyword evidence="3" id="KW-1185">Reference proteome</keyword>
<dbReference type="GO" id="GO:0008803">
    <property type="term" value="F:bis(5'-nucleosyl)-tetraphosphatase (symmetrical) activity"/>
    <property type="evidence" value="ECO:0007669"/>
    <property type="project" value="TreeGrafter"/>
</dbReference>